<dbReference type="AlphaFoldDB" id="A0A9D2ACL4"/>
<feature type="transmembrane region" description="Helical" evidence="2">
    <location>
        <begin position="158"/>
        <end position="179"/>
    </location>
</feature>
<dbReference type="Gene3D" id="3.60.40.10">
    <property type="entry name" value="PPM-type phosphatase domain"/>
    <property type="match status" value="1"/>
</dbReference>
<dbReference type="Pfam" id="PF19732">
    <property type="entry name" value="SpoIIE_N"/>
    <property type="match status" value="1"/>
</dbReference>
<evidence type="ECO:0000313" key="5">
    <source>
        <dbReference type="Proteomes" id="UP000824193"/>
    </source>
</evidence>
<dbReference type="SMART" id="SM00331">
    <property type="entry name" value="PP2C_SIG"/>
    <property type="match status" value="1"/>
</dbReference>
<dbReference type="InterPro" id="IPR001932">
    <property type="entry name" value="PPM-type_phosphatase-like_dom"/>
</dbReference>
<comment type="caution">
    <text evidence="4">The sequence shown here is derived from an EMBL/GenBank/DDBJ whole genome shotgun (WGS) entry which is preliminary data.</text>
</comment>
<keyword evidence="2" id="KW-1133">Transmembrane helix</keyword>
<keyword evidence="2" id="KW-0472">Membrane</keyword>
<keyword evidence="1" id="KW-0378">Hydrolase</keyword>
<name>A0A9D2ACL4_9FIRM</name>
<dbReference type="InterPro" id="IPR045768">
    <property type="entry name" value="SpoIIE_N"/>
</dbReference>
<dbReference type="EMBL" id="DXFW01000002">
    <property type="protein sequence ID" value="HIX04541.1"/>
    <property type="molecule type" value="Genomic_DNA"/>
</dbReference>
<dbReference type="Proteomes" id="UP000824193">
    <property type="component" value="Unassembled WGS sequence"/>
</dbReference>
<dbReference type="PANTHER" id="PTHR43156:SF2">
    <property type="entry name" value="STAGE II SPORULATION PROTEIN E"/>
    <property type="match status" value="1"/>
</dbReference>
<gene>
    <name evidence="4" type="ORF">H9865_00305</name>
</gene>
<dbReference type="GO" id="GO:0016791">
    <property type="term" value="F:phosphatase activity"/>
    <property type="evidence" value="ECO:0007669"/>
    <property type="project" value="TreeGrafter"/>
</dbReference>
<feature type="domain" description="PPM-type phosphatase" evidence="3">
    <location>
        <begin position="547"/>
        <end position="755"/>
    </location>
</feature>
<organism evidence="4 5">
    <name type="scientific">Candidatus Allofournierella pullicola</name>
    <dbReference type="NCBI Taxonomy" id="2838596"/>
    <lineage>
        <taxon>Bacteria</taxon>
        <taxon>Bacillati</taxon>
        <taxon>Bacillota</taxon>
        <taxon>Clostridia</taxon>
        <taxon>Eubacteriales</taxon>
        <taxon>Oscillospiraceae</taxon>
        <taxon>Allofournierella</taxon>
    </lineage>
</organism>
<evidence type="ECO:0000313" key="4">
    <source>
        <dbReference type="EMBL" id="HIX04541.1"/>
    </source>
</evidence>
<evidence type="ECO:0000259" key="3">
    <source>
        <dbReference type="SMART" id="SM00331"/>
    </source>
</evidence>
<dbReference type="Pfam" id="PF07228">
    <property type="entry name" value="SpoIIE"/>
    <property type="match status" value="1"/>
</dbReference>
<dbReference type="SUPFAM" id="SSF81606">
    <property type="entry name" value="PP2C-like"/>
    <property type="match status" value="1"/>
</dbReference>
<reference evidence="4" key="1">
    <citation type="journal article" date="2021" name="PeerJ">
        <title>Extensive microbial diversity within the chicken gut microbiome revealed by metagenomics and culture.</title>
        <authorList>
            <person name="Gilroy R."/>
            <person name="Ravi A."/>
            <person name="Getino M."/>
            <person name="Pursley I."/>
            <person name="Horton D.L."/>
            <person name="Alikhan N.F."/>
            <person name="Baker D."/>
            <person name="Gharbi K."/>
            <person name="Hall N."/>
            <person name="Watson M."/>
            <person name="Adriaenssens E.M."/>
            <person name="Foster-Nyarko E."/>
            <person name="Jarju S."/>
            <person name="Secka A."/>
            <person name="Antonio M."/>
            <person name="Oren A."/>
            <person name="Chaudhuri R.R."/>
            <person name="La Ragione R."/>
            <person name="Hildebrand F."/>
            <person name="Pallen M.J."/>
        </authorList>
    </citation>
    <scope>NUCLEOTIDE SEQUENCE</scope>
    <source>
        <strain evidence="4">2239</strain>
    </source>
</reference>
<sequence length="759" mass="78173">MNEHLRALRLRRRLEEAGPVLWQLAAGFGGFSLAAGGVFGGLHPFGLSLVLGVGQSWLQSAAAGAALGYLALLDPVDSLRWLAALASALAGRWLFRTTFWPAAAAGSGTLLLVQLMLSAAGLSTPAAAFATLGSAVLAAAGGLALAKTAKARPRPAAPLAGQAFPLAMLALPALCALPAGPLEPAAAVLAAASLWLAYRGRVRDCAALCAAGAVMLTAADPDLAFAGLGVTAGCLAAAFFTPGERMGSAAVFLGTSVLCSLAAPSPEALLGFLASAALAEAAFFALPRRWLAALPGQAEPVTESAARPRVASAVGQLEHVAQALTGIADTVDSVYKTLPQKGESYNWVMDHVAEELCRGCGQRERCWVEHYSDTVDGFLRLKPILEQQGRAALEQLPGQFCRCVHPVELCSAAGRAYTLYRSRRESRVRAQAMRGALTEQYTAMAQALSQMAGQLGQTVAPDEGKTARLAALLASMGLEPLEAQLGYDASGRLQGTVSVSRTVFSDEELAELAKEAAAICHRALAPFGVDHSGPVTTLTLTEKAVYDPVFGLAAYPAKEGACGDAVQQFCDVFGSAHLLLCDGMGVGRPAAIDGTLACTLAAKLLKAGFAAESAARLVNVALALKSDEESAATLDLVSVDLYTGRASLYKAGACPTFVVRGGKAEPVEAAGLPVGILSSVVGEGHTLTLREKELVVLVSDGALVDGPGWICQQLELCAATGSTPAETARILADMAKGRASRSARPDDITVAVLALEKAV</sequence>
<evidence type="ECO:0000256" key="2">
    <source>
        <dbReference type="SAM" id="Phobius"/>
    </source>
</evidence>
<reference evidence="4" key="2">
    <citation type="submission" date="2021-04" db="EMBL/GenBank/DDBJ databases">
        <authorList>
            <person name="Gilroy R."/>
        </authorList>
    </citation>
    <scope>NUCLEOTIDE SEQUENCE</scope>
    <source>
        <strain evidence="4">2239</strain>
    </source>
</reference>
<feature type="transmembrane region" description="Helical" evidence="2">
    <location>
        <begin position="20"/>
        <end position="42"/>
    </location>
</feature>
<feature type="transmembrane region" description="Helical" evidence="2">
    <location>
        <begin position="49"/>
        <end position="72"/>
    </location>
</feature>
<evidence type="ECO:0000256" key="1">
    <source>
        <dbReference type="ARBA" id="ARBA00022801"/>
    </source>
</evidence>
<protein>
    <submittedName>
        <fullName evidence="4">Serine/threonine-protein phosphatase</fullName>
    </submittedName>
</protein>
<feature type="transmembrane region" description="Helical" evidence="2">
    <location>
        <begin position="102"/>
        <end position="120"/>
    </location>
</feature>
<proteinExistence type="predicted"/>
<keyword evidence="2" id="KW-0812">Transmembrane</keyword>
<dbReference type="InterPro" id="IPR052016">
    <property type="entry name" value="Bact_Sigma-Reg"/>
</dbReference>
<accession>A0A9D2ACL4</accession>
<feature type="transmembrane region" description="Helical" evidence="2">
    <location>
        <begin position="223"/>
        <end position="240"/>
    </location>
</feature>
<dbReference type="InterPro" id="IPR036457">
    <property type="entry name" value="PPM-type-like_dom_sf"/>
</dbReference>
<feature type="transmembrane region" description="Helical" evidence="2">
    <location>
        <begin position="126"/>
        <end position="146"/>
    </location>
</feature>
<dbReference type="PANTHER" id="PTHR43156">
    <property type="entry name" value="STAGE II SPORULATION PROTEIN E-RELATED"/>
    <property type="match status" value="1"/>
</dbReference>